<dbReference type="OrthoDB" id="3610689at2"/>
<keyword evidence="2" id="KW-1133">Transmembrane helix</keyword>
<evidence type="ECO:0000256" key="2">
    <source>
        <dbReference type="SAM" id="Phobius"/>
    </source>
</evidence>
<dbReference type="AlphaFoldDB" id="A0A1Q8CVF4"/>
<gene>
    <name evidence="3" type="ORF">BU204_07340</name>
</gene>
<feature type="compositionally biased region" description="Low complexity" evidence="1">
    <location>
        <begin position="60"/>
        <end position="75"/>
    </location>
</feature>
<sequence length="394" mass="40840">MTWQESLRKLDNRLAKGEIGAAEYRKVRDEILAEASSGSQTPARPARGDQRGPTPPQARPQPHQARAQEAANAAETTLVVKVDQPDEEETTQVVDVNRIRSTERPVGPPPPSPPPGQPAPSGPAAPSGPSGPSAPAGPSAPVGPNAPVGPTGPDAGGQPTGPGVRPTPYRAAPIQGQEVFAEAGPAGGGLLPKVVVGVLVLALVGAGVWWFALRDDGGDSSATPPPQTSTQQQAPAIDDIAARLPDLPGKANPNNGTMSLARARELNLFTPPYATMLADNGSSEIAYRGAVRTGAGYLLVASPIPPENGADGVAVLAREHLQRAGFAPAAEVSPDDPPVITRVDSAFRTFIAVYSSEDVWVQLNVSGRPDGNEQELRTEFQRVLGTVTDRLPAD</sequence>
<feature type="region of interest" description="Disordered" evidence="1">
    <location>
        <begin position="32"/>
        <end position="170"/>
    </location>
</feature>
<comment type="caution">
    <text evidence="3">The sequence shown here is derived from an EMBL/GenBank/DDBJ whole genome shotgun (WGS) entry which is preliminary data.</text>
</comment>
<evidence type="ECO:0000256" key="1">
    <source>
        <dbReference type="SAM" id="MobiDB-lite"/>
    </source>
</evidence>
<dbReference type="RefSeq" id="WP_075124780.1">
    <property type="nucleotide sequence ID" value="NZ_MSIE01000008.1"/>
</dbReference>
<reference evidence="3 4" key="1">
    <citation type="submission" date="2016-12" db="EMBL/GenBank/DDBJ databases">
        <title>The draft genome sequence of Actinophytocola sp. 11-183.</title>
        <authorList>
            <person name="Wang W."/>
            <person name="Yuan L."/>
        </authorList>
    </citation>
    <scope>NUCLEOTIDE SEQUENCE [LARGE SCALE GENOMIC DNA]</scope>
    <source>
        <strain evidence="3 4">11-183</strain>
    </source>
</reference>
<feature type="compositionally biased region" description="Pro residues" evidence="1">
    <location>
        <begin position="106"/>
        <end position="123"/>
    </location>
</feature>
<keyword evidence="2" id="KW-0812">Transmembrane</keyword>
<accession>A0A1Q8CVF4</accession>
<evidence type="ECO:0000313" key="3">
    <source>
        <dbReference type="EMBL" id="OLF18345.1"/>
    </source>
</evidence>
<proteinExistence type="predicted"/>
<evidence type="ECO:0008006" key="5">
    <source>
        <dbReference type="Google" id="ProtNLM"/>
    </source>
</evidence>
<evidence type="ECO:0000313" key="4">
    <source>
        <dbReference type="Proteomes" id="UP000185596"/>
    </source>
</evidence>
<dbReference type="Proteomes" id="UP000185596">
    <property type="component" value="Unassembled WGS sequence"/>
</dbReference>
<feature type="transmembrane region" description="Helical" evidence="2">
    <location>
        <begin position="194"/>
        <end position="212"/>
    </location>
</feature>
<protein>
    <recommendedName>
        <fullName evidence="5">SHOCT domain-containing protein</fullName>
    </recommendedName>
</protein>
<keyword evidence="4" id="KW-1185">Reference proteome</keyword>
<organism evidence="3 4">
    <name type="scientific">Actinophytocola xanthii</name>
    <dbReference type="NCBI Taxonomy" id="1912961"/>
    <lineage>
        <taxon>Bacteria</taxon>
        <taxon>Bacillati</taxon>
        <taxon>Actinomycetota</taxon>
        <taxon>Actinomycetes</taxon>
        <taxon>Pseudonocardiales</taxon>
        <taxon>Pseudonocardiaceae</taxon>
    </lineage>
</organism>
<name>A0A1Q8CVF4_9PSEU</name>
<feature type="compositionally biased region" description="Low complexity" evidence="1">
    <location>
        <begin position="124"/>
        <end position="153"/>
    </location>
</feature>
<keyword evidence="2" id="KW-0472">Membrane</keyword>
<dbReference type="STRING" id="1912961.BU204_07340"/>
<dbReference type="EMBL" id="MSIE01000008">
    <property type="protein sequence ID" value="OLF18345.1"/>
    <property type="molecule type" value="Genomic_DNA"/>
</dbReference>